<dbReference type="FunCoup" id="A0A6P7K453">
    <property type="interactions" value="665"/>
</dbReference>
<dbReference type="GeneID" id="114449205"/>
<evidence type="ECO:0000313" key="4">
    <source>
        <dbReference type="Proteomes" id="UP000515145"/>
    </source>
</evidence>
<name>A0A6P7K453_9TELE</name>
<dbReference type="GO" id="GO:0006357">
    <property type="term" value="P:regulation of transcription by RNA polymerase II"/>
    <property type="evidence" value="ECO:0007669"/>
    <property type="project" value="InterPro"/>
</dbReference>
<dbReference type="AlphaFoldDB" id="A0A6P7K453"/>
<sequence>MSKMPAKKKSCFQITSVTQAQVAAVGAADDTESLDDPDESRTEDVSSEIYDMSRAEYEPACDRSSSEEALNNVGEAEAAGISSNVPQISQMSAQSGNPVGEFRKVGVSASSQGAAGDWPWIGVTPGVSLITQPGTVQQQSAPTTSVSVNTSQPAAVTSPAPPPAASTVSCTSRFRVIKLDHGTGEPFRRGRWTCTEFYEKDSESSVVNKTVDSIRHASATLDPAADRDSGLGLTSVSVVASATHSGQGLGSMTDASSSSTRMHPVETLPQQQQQILNQNYGAWQHGVSGSATHSTFSSIKPAAVPAQPAVGTLQPPAAQNVLPVGQNGSPQAGVQIQKSPIMPPSAQPSVYPSQQQQQQQQQVSVGHHLSNQTSGLMQSQAEYYQQQNPTSMPPGLATSQPIPVSAVAQPVAQGPTSVMPPATGGPSVISQVVEVASAGGGSVPAGQPAPVVLQQQTVGIGGAGGSIMIGGSALQQQTMGQYPAAGQPQPHGHPTSSGVQNVPAISVGSSVPTTVPTAVPSASSATMPNVTTSSLPPGQIPHSKIPVALGMQGFAMTGFGQVEGMGGRKSEGLINAQSPVVSGKEPVKPLMPESLQLTTPTVNSLFGIHIPVDGEEDRNPSKAFYQAFQSGSRLRDSKAHSDSASGTNIVAIDNKIEQAMDLVKSHLMYAVREEVEVLKEQIKELYERNSVLERENAVLKSLANSDQLSQLPAQSTTSSAATPPQQGLSQPPQQAQLPAQQPLPVQPQPQPLSHPQLQHLPKPQQLQTQPQLDPGAQQQQLQPNVTSA</sequence>
<dbReference type="Pfam" id="PF01166">
    <property type="entry name" value="TSC22"/>
    <property type="match status" value="1"/>
</dbReference>
<dbReference type="PANTHER" id="PTHR46894:SF1">
    <property type="entry name" value="TSC22 DOMAIN FAMILY PROTEIN 2"/>
    <property type="match status" value="1"/>
</dbReference>
<dbReference type="Proteomes" id="UP000515145">
    <property type="component" value="Chromosome 17"/>
</dbReference>
<dbReference type="InterPro" id="IPR047862">
    <property type="entry name" value="TSC22/BUN_CS"/>
</dbReference>
<keyword evidence="4" id="KW-1185">Reference proteome</keyword>
<dbReference type="InterPro" id="IPR053049">
    <property type="entry name" value="TSC22_domain_protein_2"/>
</dbReference>
<feature type="compositionally biased region" description="Low complexity" evidence="3">
    <location>
        <begin position="723"/>
        <end position="743"/>
    </location>
</feature>
<feature type="compositionally biased region" description="Low complexity" evidence="3">
    <location>
        <begin position="347"/>
        <end position="365"/>
    </location>
</feature>
<feature type="compositionally biased region" description="Polar residues" evidence="3">
    <location>
        <begin position="709"/>
        <end position="722"/>
    </location>
</feature>
<feature type="compositionally biased region" description="Basic and acidic residues" evidence="3">
    <location>
        <begin position="51"/>
        <end position="66"/>
    </location>
</feature>
<feature type="compositionally biased region" description="Low complexity" evidence="3">
    <location>
        <begin position="753"/>
        <end position="788"/>
    </location>
</feature>
<feature type="region of interest" description="Disordered" evidence="3">
    <location>
        <begin position="709"/>
        <end position="788"/>
    </location>
</feature>
<keyword evidence="2" id="KW-0175">Coiled coil</keyword>
<evidence type="ECO:0000313" key="5">
    <source>
        <dbReference type="RefSeq" id="XP_028282441.1"/>
    </source>
</evidence>
<evidence type="ECO:0000256" key="2">
    <source>
        <dbReference type="SAM" id="Coils"/>
    </source>
</evidence>
<feature type="compositionally biased region" description="Polar residues" evidence="3">
    <location>
        <begin position="326"/>
        <end position="338"/>
    </location>
</feature>
<reference evidence="5" key="1">
    <citation type="submission" date="2025-08" db="UniProtKB">
        <authorList>
            <consortium name="RefSeq"/>
        </authorList>
    </citation>
    <scope>IDENTIFICATION</scope>
</reference>
<dbReference type="InterPro" id="IPR000580">
    <property type="entry name" value="TSC22/Bun"/>
</dbReference>
<feature type="coiled-coil region" evidence="2">
    <location>
        <begin position="668"/>
        <end position="702"/>
    </location>
</feature>
<dbReference type="OrthoDB" id="8961796at2759"/>
<organism evidence="4 5">
    <name type="scientific">Parambassis ranga</name>
    <name type="common">Indian glassy fish</name>
    <dbReference type="NCBI Taxonomy" id="210632"/>
    <lineage>
        <taxon>Eukaryota</taxon>
        <taxon>Metazoa</taxon>
        <taxon>Chordata</taxon>
        <taxon>Craniata</taxon>
        <taxon>Vertebrata</taxon>
        <taxon>Euteleostomi</taxon>
        <taxon>Actinopterygii</taxon>
        <taxon>Neopterygii</taxon>
        <taxon>Teleostei</taxon>
        <taxon>Neoteleostei</taxon>
        <taxon>Acanthomorphata</taxon>
        <taxon>Ovalentaria</taxon>
        <taxon>Ambassidae</taxon>
        <taxon>Parambassis</taxon>
    </lineage>
</organism>
<evidence type="ECO:0000256" key="3">
    <source>
        <dbReference type="SAM" id="MobiDB-lite"/>
    </source>
</evidence>
<gene>
    <name evidence="5" type="primary">LOC114449205</name>
</gene>
<proteinExistence type="inferred from homology"/>
<dbReference type="PANTHER" id="PTHR46894">
    <property type="entry name" value="TSC22 DOMAIN FAMILY PROTEIN 2"/>
    <property type="match status" value="1"/>
</dbReference>
<dbReference type="PROSITE" id="PS01289">
    <property type="entry name" value="TSC22"/>
    <property type="match status" value="1"/>
</dbReference>
<dbReference type="FunFam" id="1.20.5.490:FF:000002">
    <property type="entry name" value="TSC22 domain family, member 1"/>
    <property type="match status" value="1"/>
</dbReference>
<feature type="region of interest" description="Disordered" evidence="3">
    <location>
        <begin position="23"/>
        <end position="72"/>
    </location>
</feature>
<dbReference type="RefSeq" id="XP_028282441.1">
    <property type="nucleotide sequence ID" value="XM_028426640.1"/>
</dbReference>
<dbReference type="InParanoid" id="A0A6P7K453"/>
<evidence type="ECO:0000256" key="1">
    <source>
        <dbReference type="ARBA" id="ARBA00007908"/>
    </source>
</evidence>
<dbReference type="Gene3D" id="1.20.5.490">
    <property type="entry name" value="Single helix bin"/>
    <property type="match status" value="1"/>
</dbReference>
<feature type="region of interest" description="Disordered" evidence="3">
    <location>
        <begin position="318"/>
        <end position="370"/>
    </location>
</feature>
<dbReference type="SUPFAM" id="SSF58026">
    <property type="entry name" value="Delta-sleep-inducing peptide immunoreactive peptide"/>
    <property type="match status" value="1"/>
</dbReference>
<protein>
    <submittedName>
        <fullName evidence="5">TSC22 domain family protein 2-like isoform X1</fullName>
    </submittedName>
</protein>
<accession>A0A6P7K453</accession>
<comment type="similarity">
    <text evidence="1">Belongs to the TSC-22/Dip/Bun family.</text>
</comment>
<feature type="compositionally biased region" description="Acidic residues" evidence="3">
    <location>
        <begin position="29"/>
        <end position="38"/>
    </location>
</feature>